<evidence type="ECO:0000313" key="2">
    <source>
        <dbReference type="EMBL" id="KZE11134.1"/>
    </source>
</evidence>
<comment type="caution">
    <text evidence="2">The sequence shown here is derived from an EMBL/GenBank/DDBJ whole genome shotgun (WGS) entry which is preliminary data.</text>
</comment>
<organism evidence="2 3">
    <name type="scientific">Sphingomonas hankookensis</name>
    <dbReference type="NCBI Taxonomy" id="563996"/>
    <lineage>
        <taxon>Bacteria</taxon>
        <taxon>Pseudomonadati</taxon>
        <taxon>Pseudomonadota</taxon>
        <taxon>Alphaproteobacteria</taxon>
        <taxon>Sphingomonadales</taxon>
        <taxon>Sphingomonadaceae</taxon>
        <taxon>Sphingomonas</taxon>
    </lineage>
</organism>
<accession>A0ABR5Y9Z5</accession>
<evidence type="ECO:0000256" key="1">
    <source>
        <dbReference type="SAM" id="Phobius"/>
    </source>
</evidence>
<gene>
    <name evidence="2" type="ORF">AVT10_17275</name>
</gene>
<dbReference type="RefSeq" id="WP_066692976.1">
    <property type="nucleotide sequence ID" value="NZ_CP117025.1"/>
</dbReference>
<feature type="transmembrane region" description="Helical" evidence="1">
    <location>
        <begin position="12"/>
        <end position="32"/>
    </location>
</feature>
<keyword evidence="3" id="KW-1185">Reference proteome</keyword>
<reference evidence="3" key="1">
    <citation type="submission" date="2016-01" db="EMBL/GenBank/DDBJ databases">
        <title>Draft genome of Chromobacterium sp. F49.</title>
        <authorList>
            <person name="Hong K.W."/>
        </authorList>
    </citation>
    <scope>NUCLEOTIDE SEQUENCE [LARGE SCALE GENOMIC DNA]</scope>
    <source>
        <strain evidence="3">CN3</strain>
    </source>
</reference>
<feature type="transmembrane region" description="Helical" evidence="1">
    <location>
        <begin position="52"/>
        <end position="78"/>
    </location>
</feature>
<dbReference type="Proteomes" id="UP000076609">
    <property type="component" value="Unassembled WGS sequence"/>
</dbReference>
<protein>
    <submittedName>
        <fullName evidence="2">Uncharacterized protein</fullName>
    </submittedName>
</protein>
<name>A0ABR5Y9Z5_9SPHN</name>
<dbReference type="EMBL" id="LQQO01000038">
    <property type="protein sequence ID" value="KZE11134.1"/>
    <property type="molecule type" value="Genomic_DNA"/>
</dbReference>
<keyword evidence="1" id="KW-1133">Transmembrane helix</keyword>
<evidence type="ECO:0000313" key="3">
    <source>
        <dbReference type="Proteomes" id="UP000076609"/>
    </source>
</evidence>
<proteinExistence type="predicted"/>
<sequence>MSVAAPSICRRIASVTVAAIAAVAILVTAWGLREVIDHRPVVDGRLPGLIRLGLFGIVFGSFIAVPICLMLGLPLWDFAIRSERQRQRDALRFGLIAGALIGAVMAIVGDPGARWFDEPLDFIGYCVTGLCAGRIAHRLGYPRR</sequence>
<feature type="transmembrane region" description="Helical" evidence="1">
    <location>
        <begin position="122"/>
        <end position="141"/>
    </location>
</feature>
<feature type="transmembrane region" description="Helical" evidence="1">
    <location>
        <begin position="90"/>
        <end position="110"/>
    </location>
</feature>
<keyword evidence="1" id="KW-0472">Membrane</keyword>
<keyword evidence="1" id="KW-0812">Transmembrane</keyword>